<dbReference type="Gene3D" id="3.40.1190.20">
    <property type="match status" value="1"/>
</dbReference>
<comment type="caution">
    <text evidence="4">The sequence shown here is derived from an EMBL/GenBank/DDBJ whole genome shotgun (WGS) entry which is preliminary data.</text>
</comment>
<proteinExistence type="predicted"/>
<feature type="domain" description="Carbohydrate kinase PfkB" evidence="3">
    <location>
        <begin position="13"/>
        <end position="303"/>
    </location>
</feature>
<dbReference type="InterPro" id="IPR029056">
    <property type="entry name" value="Ribokinase-like"/>
</dbReference>
<protein>
    <submittedName>
        <fullName evidence="4">Sugar/nucleoside kinase (Ribokinase family)</fullName>
    </submittedName>
</protein>
<evidence type="ECO:0000259" key="3">
    <source>
        <dbReference type="Pfam" id="PF00294"/>
    </source>
</evidence>
<evidence type="ECO:0000313" key="4">
    <source>
        <dbReference type="EMBL" id="PFG17861.1"/>
    </source>
</evidence>
<dbReference type="RefSeq" id="WP_098461260.1">
    <property type="nucleotide sequence ID" value="NZ_PDJC01000001.1"/>
</dbReference>
<evidence type="ECO:0000313" key="5">
    <source>
        <dbReference type="Proteomes" id="UP000226079"/>
    </source>
</evidence>
<keyword evidence="5" id="KW-1185">Reference proteome</keyword>
<keyword evidence="1" id="KW-0808">Transferase</keyword>
<sequence length="310" mass="31499">MAAPNGQVLSLVSILIDVTLSVSHLPPRGGDVLADTARTEVGGGLNVVTAAARQGVRVSYLGRHGAGRNGDLVRRALAAEGVQLALPPTETGDTGFCVGLAEPDLTTSYITLPGVEGDLTPAELEVPAITGSDYLVLSGYDLLYPVSGASITDWVVAGKVPAKLILDPGPLVARIPAERSFAILEHLDVLTLNEPEAQELSATPFTGVTLVNALRRELPLPAGALVVLRSGASGCYATGGALGDQILSFPVPRVEAVDTAGAGDTHTGVLVARLLLGDSVPDALVAANKAAAISVTRLGAATAPTAEEMA</sequence>
<dbReference type="PANTHER" id="PTHR10584">
    <property type="entry name" value="SUGAR KINASE"/>
    <property type="match status" value="1"/>
</dbReference>
<evidence type="ECO:0000256" key="1">
    <source>
        <dbReference type="ARBA" id="ARBA00022679"/>
    </source>
</evidence>
<reference evidence="4 5" key="1">
    <citation type="submission" date="2017-10" db="EMBL/GenBank/DDBJ databases">
        <title>Sequencing the genomes of 1000 actinobacteria strains.</title>
        <authorList>
            <person name="Klenk H.-P."/>
        </authorList>
    </citation>
    <scope>NUCLEOTIDE SEQUENCE [LARGE SCALE GENOMIC DNA]</scope>
    <source>
        <strain evidence="4 5">DSM 15597</strain>
    </source>
</reference>
<organism evidence="4 5">
    <name type="scientific">Propionicimonas paludicola</name>
    <dbReference type="NCBI Taxonomy" id="185243"/>
    <lineage>
        <taxon>Bacteria</taxon>
        <taxon>Bacillati</taxon>
        <taxon>Actinomycetota</taxon>
        <taxon>Actinomycetes</taxon>
        <taxon>Propionibacteriales</taxon>
        <taxon>Nocardioidaceae</taxon>
        <taxon>Propionicimonas</taxon>
    </lineage>
</organism>
<name>A0A2A9CUQ2_9ACTN</name>
<dbReference type="EMBL" id="PDJC01000001">
    <property type="protein sequence ID" value="PFG17861.1"/>
    <property type="molecule type" value="Genomic_DNA"/>
</dbReference>
<gene>
    <name evidence="4" type="ORF">ATK74_2438</name>
</gene>
<accession>A0A2A9CUQ2</accession>
<dbReference type="InterPro" id="IPR011611">
    <property type="entry name" value="PfkB_dom"/>
</dbReference>
<dbReference type="OrthoDB" id="8578462at2"/>
<dbReference type="PANTHER" id="PTHR10584:SF166">
    <property type="entry name" value="RIBOKINASE"/>
    <property type="match status" value="1"/>
</dbReference>
<evidence type="ECO:0000256" key="2">
    <source>
        <dbReference type="ARBA" id="ARBA00022777"/>
    </source>
</evidence>
<dbReference type="Proteomes" id="UP000226079">
    <property type="component" value="Unassembled WGS sequence"/>
</dbReference>
<dbReference type="GO" id="GO:0016301">
    <property type="term" value="F:kinase activity"/>
    <property type="evidence" value="ECO:0007669"/>
    <property type="project" value="UniProtKB-KW"/>
</dbReference>
<dbReference type="SUPFAM" id="SSF53613">
    <property type="entry name" value="Ribokinase-like"/>
    <property type="match status" value="1"/>
</dbReference>
<dbReference type="Pfam" id="PF00294">
    <property type="entry name" value="PfkB"/>
    <property type="match status" value="1"/>
</dbReference>
<keyword evidence="2 4" id="KW-0418">Kinase</keyword>
<dbReference type="AlphaFoldDB" id="A0A2A9CUQ2"/>